<accession>A0A0W1A3T5</accession>
<keyword evidence="5" id="KW-0732">Signal</keyword>
<dbReference type="GO" id="GO:0006457">
    <property type="term" value="P:protein folding"/>
    <property type="evidence" value="ECO:0007669"/>
    <property type="project" value="InterPro"/>
</dbReference>
<dbReference type="STRING" id="45076.Lwor_2463"/>
<reference evidence="14 15" key="1">
    <citation type="submission" date="2015-11" db="EMBL/GenBank/DDBJ databases">
        <title>Genomic analysis of 38 Legionella species identifies large and diverse effector repertoires.</title>
        <authorList>
            <person name="Burstein D."/>
            <person name="Amaro F."/>
            <person name="Zusman T."/>
            <person name="Lifshitz Z."/>
            <person name="Cohen O."/>
            <person name="Gilbert J.A."/>
            <person name="Pupko T."/>
            <person name="Shuman H.A."/>
            <person name="Segal G."/>
        </authorList>
    </citation>
    <scope>NUCLEOTIDE SEQUENCE [LARGE SCALE GENOMIC DNA]</scope>
    <source>
        <strain evidence="14 15">ATCC 49508</strain>
    </source>
</reference>
<evidence type="ECO:0000256" key="11">
    <source>
        <dbReference type="PROSITE-ProRule" id="PRU00277"/>
    </source>
</evidence>
<keyword evidence="7 11" id="KW-0697">Rotamase</keyword>
<protein>
    <recommendedName>
        <fullName evidence="12">Peptidyl-prolyl cis-trans isomerase</fullName>
        <ecNumber evidence="12">5.2.1.8</ecNumber>
    </recommendedName>
</protein>
<evidence type="ECO:0000256" key="9">
    <source>
        <dbReference type="ARBA" id="ARBA00023235"/>
    </source>
</evidence>
<evidence type="ECO:0000256" key="12">
    <source>
        <dbReference type="RuleBase" id="RU003915"/>
    </source>
</evidence>
<keyword evidence="9 11" id="KW-0413">Isomerase</keyword>
<evidence type="ECO:0000256" key="3">
    <source>
        <dbReference type="ARBA" id="ARBA00004442"/>
    </source>
</evidence>
<sequence length="267" mass="28884">MNLGRMDELFNNVLYLSNLIKEDMYLRKTKRGLFMKMKLVAAAVLGLAMSGAMAADATSLTTDKDKLSYSIGADLGKNFKNQGIDVNPEALAKGMQDGMSGTQLILTEQQMKDVLNKFQKDLMAKRTSEFNKKADENKLKGEAFLTANKTKAGVVVLPSGLQYKILDAGTGTKPGKSDTVTVEYTGRLIDGTIFDSSDKTGKPATFQVSQVIPGWTEALQLMPAGSTWEIYVPAALAYGSRSIGGPIGPNETLIFKIHLISVKKSDA</sequence>
<dbReference type="EC" id="5.2.1.8" evidence="12"/>
<comment type="caution">
    <text evidence="14">The sequence shown here is derived from an EMBL/GenBank/DDBJ whole genome shotgun (WGS) entry which is preliminary data.</text>
</comment>
<dbReference type="Pfam" id="PF00254">
    <property type="entry name" value="FKBP_C"/>
    <property type="match status" value="1"/>
</dbReference>
<dbReference type="PANTHER" id="PTHR43811">
    <property type="entry name" value="FKBP-TYPE PEPTIDYL-PROLYL CIS-TRANS ISOMERASE FKPA"/>
    <property type="match status" value="1"/>
</dbReference>
<keyword evidence="6" id="KW-0843">Virulence</keyword>
<evidence type="ECO:0000313" key="14">
    <source>
        <dbReference type="EMBL" id="KTD75897.1"/>
    </source>
</evidence>
<dbReference type="PROSITE" id="PS50059">
    <property type="entry name" value="FKBP_PPIASE"/>
    <property type="match status" value="1"/>
</dbReference>
<keyword evidence="15" id="KW-1185">Reference proteome</keyword>
<dbReference type="Gene3D" id="1.10.287.460">
    <property type="entry name" value="Peptidyl-prolyl cis-trans isomerase, FKBP-type, N-terminal domain"/>
    <property type="match status" value="1"/>
</dbReference>
<evidence type="ECO:0000256" key="6">
    <source>
        <dbReference type="ARBA" id="ARBA00023026"/>
    </source>
</evidence>
<evidence type="ECO:0000256" key="8">
    <source>
        <dbReference type="ARBA" id="ARBA00023136"/>
    </source>
</evidence>
<organism evidence="14 15">
    <name type="scientific">Legionella worsleiensis</name>
    <dbReference type="NCBI Taxonomy" id="45076"/>
    <lineage>
        <taxon>Bacteria</taxon>
        <taxon>Pseudomonadati</taxon>
        <taxon>Pseudomonadota</taxon>
        <taxon>Gammaproteobacteria</taxon>
        <taxon>Legionellales</taxon>
        <taxon>Legionellaceae</taxon>
        <taxon>Legionella</taxon>
    </lineage>
</organism>
<dbReference type="GO" id="GO:0009279">
    <property type="term" value="C:cell outer membrane"/>
    <property type="evidence" value="ECO:0007669"/>
    <property type="project" value="UniProtKB-SubCell"/>
</dbReference>
<evidence type="ECO:0000256" key="1">
    <source>
        <dbReference type="ARBA" id="ARBA00000971"/>
    </source>
</evidence>
<dbReference type="InterPro" id="IPR008104">
    <property type="entry name" value="INFPOTNTIATR"/>
</dbReference>
<evidence type="ECO:0000256" key="7">
    <source>
        <dbReference type="ARBA" id="ARBA00023110"/>
    </source>
</evidence>
<evidence type="ECO:0000256" key="10">
    <source>
        <dbReference type="ARBA" id="ARBA00023237"/>
    </source>
</evidence>
<dbReference type="InterPro" id="IPR000774">
    <property type="entry name" value="PPIase_FKBP_N"/>
</dbReference>
<gene>
    <name evidence="14" type="ORF">Lwor_2463</name>
</gene>
<dbReference type="Proteomes" id="UP000054662">
    <property type="component" value="Unassembled WGS sequence"/>
</dbReference>
<evidence type="ECO:0000256" key="2">
    <source>
        <dbReference type="ARBA" id="ARBA00002861"/>
    </source>
</evidence>
<feature type="domain" description="PPIase FKBP-type" evidence="13">
    <location>
        <begin position="177"/>
        <end position="263"/>
    </location>
</feature>
<dbReference type="Pfam" id="PF01346">
    <property type="entry name" value="FKBP_N"/>
    <property type="match status" value="1"/>
</dbReference>
<evidence type="ECO:0000313" key="15">
    <source>
        <dbReference type="Proteomes" id="UP000054662"/>
    </source>
</evidence>
<evidence type="ECO:0000259" key="13">
    <source>
        <dbReference type="PROSITE" id="PS50059"/>
    </source>
</evidence>
<dbReference type="Gene3D" id="3.10.50.40">
    <property type="match status" value="1"/>
</dbReference>
<dbReference type="InterPro" id="IPR001179">
    <property type="entry name" value="PPIase_FKBP_dom"/>
</dbReference>
<proteinExistence type="inferred from homology"/>
<dbReference type="PANTHER" id="PTHR43811:SF57">
    <property type="entry name" value="FKBP-TYPE PEPTIDYL-PROLYL CIS-TRANS ISOMERASE FKPA-RELATED"/>
    <property type="match status" value="1"/>
</dbReference>
<comment type="similarity">
    <text evidence="4 12">Belongs to the FKBP-type PPIase family.</text>
</comment>
<evidence type="ECO:0000256" key="4">
    <source>
        <dbReference type="ARBA" id="ARBA00006577"/>
    </source>
</evidence>
<dbReference type="PATRIC" id="fig|45076.6.peg.2709"/>
<comment type="subcellular location">
    <subcellularLocation>
        <location evidence="3">Cell outer membrane</location>
    </subcellularLocation>
</comment>
<dbReference type="EMBL" id="LNZC01000031">
    <property type="protein sequence ID" value="KTD75897.1"/>
    <property type="molecule type" value="Genomic_DNA"/>
</dbReference>
<keyword evidence="10" id="KW-0998">Cell outer membrane</keyword>
<keyword evidence="8" id="KW-0472">Membrane</keyword>
<evidence type="ECO:0000256" key="5">
    <source>
        <dbReference type="ARBA" id="ARBA00022729"/>
    </source>
</evidence>
<dbReference type="InterPro" id="IPR036944">
    <property type="entry name" value="PPIase_FKBP_N_sf"/>
</dbReference>
<dbReference type="SUPFAM" id="SSF54534">
    <property type="entry name" value="FKBP-like"/>
    <property type="match status" value="1"/>
</dbReference>
<name>A0A0W1A3T5_9GAMM</name>
<dbReference type="InterPro" id="IPR046357">
    <property type="entry name" value="PPIase_dom_sf"/>
</dbReference>
<comment type="catalytic activity">
    <reaction evidence="1 11 12">
        <text>[protein]-peptidylproline (omega=180) = [protein]-peptidylproline (omega=0)</text>
        <dbReference type="Rhea" id="RHEA:16237"/>
        <dbReference type="Rhea" id="RHEA-COMP:10747"/>
        <dbReference type="Rhea" id="RHEA-COMP:10748"/>
        <dbReference type="ChEBI" id="CHEBI:83833"/>
        <dbReference type="ChEBI" id="CHEBI:83834"/>
        <dbReference type="EC" id="5.2.1.8"/>
    </reaction>
</comment>
<dbReference type="PRINTS" id="PR01730">
    <property type="entry name" value="INFPOTNTIATR"/>
</dbReference>
<dbReference type="AlphaFoldDB" id="A0A0W1A3T5"/>
<comment type="function">
    <text evidence="2">Essential virulence factor associated with macrophage infectivity. Exhibits PPIase activity.</text>
</comment>
<dbReference type="GO" id="GO:0003755">
    <property type="term" value="F:peptidyl-prolyl cis-trans isomerase activity"/>
    <property type="evidence" value="ECO:0007669"/>
    <property type="project" value="UniProtKB-UniRule"/>
</dbReference>